<dbReference type="EMBL" id="BPLR01018085">
    <property type="protein sequence ID" value="GIY96768.1"/>
    <property type="molecule type" value="Genomic_DNA"/>
</dbReference>
<accession>A0AAV4XSP9</accession>
<organism evidence="2 3">
    <name type="scientific">Caerostris extrusa</name>
    <name type="common">Bark spider</name>
    <name type="synonym">Caerostris bankana</name>
    <dbReference type="NCBI Taxonomy" id="172846"/>
    <lineage>
        <taxon>Eukaryota</taxon>
        <taxon>Metazoa</taxon>
        <taxon>Ecdysozoa</taxon>
        <taxon>Arthropoda</taxon>
        <taxon>Chelicerata</taxon>
        <taxon>Arachnida</taxon>
        <taxon>Araneae</taxon>
        <taxon>Araneomorphae</taxon>
        <taxon>Entelegynae</taxon>
        <taxon>Araneoidea</taxon>
        <taxon>Araneidae</taxon>
        <taxon>Caerostris</taxon>
    </lineage>
</organism>
<evidence type="ECO:0000313" key="3">
    <source>
        <dbReference type="Proteomes" id="UP001054945"/>
    </source>
</evidence>
<evidence type="ECO:0000256" key="1">
    <source>
        <dbReference type="SAM" id="MobiDB-lite"/>
    </source>
</evidence>
<dbReference type="Proteomes" id="UP001054945">
    <property type="component" value="Unassembled WGS sequence"/>
</dbReference>
<sequence>MARSIVGEIAANGTKLVVDNGNIPNLREAFAVEEQKHLSNCQTRGNFRAIIEGESGGRSQSNDLVSSPGNPTQENRKGTLPKDINLHHYETICHLGKGSYSKTLMIGMIGETAGSTCPLQTFNDKNYYFPTSTLTEFSPFLACQNSEGFVSVCLLACKENVGSFNISFILGNFRAIIEGDSGGWSQSNGHISSPGNPWRRIGSNATYCAKEICQTSGASCLYLSAACKENVGSFNISVIQSNFRAIIEGDYGGRSQSNDLISSPGNPWQENRKKRWLFLNSMMGMIGETLGTTCPWHTFNDKEINISLSSSPSLNFSPLLVPPHAFPKTLPELFQIFIINISPKSGQNFAKKKTTSTITKTICHLGKGGYFKTLMIGMIGETLGSTCPWQTFNDKKITVSLLTPLAQFFHFSGAVPPFSQNTSQTIPNIYARLKGASA</sequence>
<feature type="region of interest" description="Disordered" evidence="1">
    <location>
        <begin position="53"/>
        <end position="80"/>
    </location>
</feature>
<proteinExistence type="predicted"/>
<feature type="compositionally biased region" description="Polar residues" evidence="1">
    <location>
        <begin position="57"/>
        <end position="73"/>
    </location>
</feature>
<comment type="caution">
    <text evidence="2">The sequence shown here is derived from an EMBL/GenBank/DDBJ whole genome shotgun (WGS) entry which is preliminary data.</text>
</comment>
<dbReference type="AlphaFoldDB" id="A0AAV4XSP9"/>
<keyword evidence="3" id="KW-1185">Reference proteome</keyword>
<evidence type="ECO:0000313" key="2">
    <source>
        <dbReference type="EMBL" id="GIY96768.1"/>
    </source>
</evidence>
<protein>
    <submittedName>
        <fullName evidence="2">Uncharacterized protein</fullName>
    </submittedName>
</protein>
<reference evidence="2 3" key="1">
    <citation type="submission" date="2021-06" db="EMBL/GenBank/DDBJ databases">
        <title>Caerostris extrusa draft genome.</title>
        <authorList>
            <person name="Kono N."/>
            <person name="Arakawa K."/>
        </authorList>
    </citation>
    <scope>NUCLEOTIDE SEQUENCE [LARGE SCALE GENOMIC DNA]</scope>
</reference>
<name>A0AAV4XSP9_CAEEX</name>
<gene>
    <name evidence="2" type="ORF">CEXT_270471</name>
</gene>